<dbReference type="CDD" id="cd01648">
    <property type="entry name" value="TERT"/>
    <property type="match status" value="1"/>
</dbReference>
<dbReference type="InterPro" id="IPR000477">
    <property type="entry name" value="RT_dom"/>
</dbReference>
<dbReference type="GO" id="GO:0000781">
    <property type="term" value="C:chromosome, telomeric region"/>
    <property type="evidence" value="ECO:0007669"/>
    <property type="project" value="UniProtKB-SubCell"/>
</dbReference>
<dbReference type="Gene3D" id="3.30.70.2630">
    <property type="match status" value="1"/>
</dbReference>
<dbReference type="InterPro" id="IPR043502">
    <property type="entry name" value="DNA/RNA_pol_sf"/>
</dbReference>
<dbReference type="GO" id="GO:0003720">
    <property type="term" value="F:telomerase activity"/>
    <property type="evidence" value="ECO:0007669"/>
    <property type="project" value="InterPro"/>
</dbReference>
<protein>
    <recommendedName>
        <fullName evidence="3 13">Telomerase reverse transcriptase</fullName>
        <ecNumber evidence="2 13">2.7.7.49</ecNumber>
    </recommendedName>
    <alternativeName>
        <fullName evidence="13">Telomerase catalytic subunit</fullName>
    </alternativeName>
</protein>
<dbReference type="EMBL" id="SPOI01000040">
    <property type="protein sequence ID" value="TIB39128.1"/>
    <property type="molecule type" value="Genomic_DNA"/>
</dbReference>
<dbReference type="EC" id="2.7.7.49" evidence="2 13"/>
<proteinExistence type="inferred from homology"/>
<dbReference type="Pfam" id="PF00078">
    <property type="entry name" value="RVT_1"/>
    <property type="match status" value="1"/>
</dbReference>
<dbReference type="PANTHER" id="PTHR12066">
    <property type="entry name" value="TELOMERASE REVERSE TRANSCRIPTASE"/>
    <property type="match status" value="1"/>
</dbReference>
<evidence type="ECO:0000256" key="9">
    <source>
        <dbReference type="ARBA" id="ARBA00022895"/>
    </source>
</evidence>
<evidence type="ECO:0000256" key="5">
    <source>
        <dbReference type="ARBA" id="ARBA00022679"/>
    </source>
</evidence>
<comment type="function">
    <text evidence="13">Telomerase is a ribonucleoprotein enzyme essential for the replication of chromosome termini in most eukaryotes. It elongates telomeres. It is a reverse transcriptase that adds simple sequence repeats to chromosome ends by copying a template sequence within the RNA component of the enzyme.</text>
</comment>
<dbReference type="SUPFAM" id="SSF56672">
    <property type="entry name" value="DNA/RNA polymerases"/>
    <property type="match status" value="1"/>
</dbReference>
<evidence type="ECO:0000256" key="7">
    <source>
        <dbReference type="ARBA" id="ARBA00022723"/>
    </source>
</evidence>
<dbReference type="InterPro" id="IPR021891">
    <property type="entry name" value="Telomerase_RBD"/>
</dbReference>
<comment type="caution">
    <text evidence="15">The sequence shown here is derived from an EMBL/GenBank/DDBJ whole genome shotgun (WGS) entry which is preliminary data.</text>
</comment>
<evidence type="ECO:0000256" key="13">
    <source>
        <dbReference type="RuleBase" id="RU365061"/>
    </source>
</evidence>
<evidence type="ECO:0000256" key="2">
    <source>
        <dbReference type="ARBA" id="ARBA00012493"/>
    </source>
</evidence>
<keyword evidence="9 13" id="KW-0779">Telomere</keyword>
<evidence type="ECO:0000256" key="1">
    <source>
        <dbReference type="ARBA" id="ARBA00008001"/>
    </source>
</evidence>
<evidence type="ECO:0000256" key="12">
    <source>
        <dbReference type="ARBA" id="ARBA00048173"/>
    </source>
</evidence>
<dbReference type="Pfam" id="PF21399">
    <property type="entry name" value="TERT_C"/>
    <property type="match status" value="1"/>
</dbReference>
<evidence type="ECO:0000256" key="4">
    <source>
        <dbReference type="ARBA" id="ARBA00022454"/>
    </source>
</evidence>
<evidence type="ECO:0000313" key="16">
    <source>
        <dbReference type="Proteomes" id="UP000310689"/>
    </source>
</evidence>
<dbReference type="GO" id="GO:0046872">
    <property type="term" value="F:metal ion binding"/>
    <property type="evidence" value="ECO:0007669"/>
    <property type="project" value="UniProtKB-KW"/>
</dbReference>
<dbReference type="InterPro" id="IPR003545">
    <property type="entry name" value="Telomerase_RT"/>
</dbReference>
<evidence type="ECO:0000259" key="14">
    <source>
        <dbReference type="PROSITE" id="PS50878"/>
    </source>
</evidence>
<dbReference type="AlphaFoldDB" id="A0A4T0J9I5"/>
<keyword evidence="4 13" id="KW-0158">Chromosome</keyword>
<evidence type="ECO:0000256" key="11">
    <source>
        <dbReference type="ARBA" id="ARBA00023242"/>
    </source>
</evidence>
<dbReference type="Gene3D" id="1.10.357.90">
    <property type="match status" value="1"/>
</dbReference>
<evidence type="ECO:0000256" key="3">
    <source>
        <dbReference type="ARBA" id="ARBA00016182"/>
    </source>
</evidence>
<keyword evidence="7 13" id="KW-0479">Metal-binding</keyword>
<evidence type="ECO:0000256" key="6">
    <source>
        <dbReference type="ARBA" id="ARBA00022695"/>
    </source>
</evidence>
<accession>A0A4T0J9I5</accession>
<reference evidence="15 16" key="1">
    <citation type="submission" date="2019-03" db="EMBL/GenBank/DDBJ databases">
        <title>Sequencing 23 genomes of Wallemia ichthyophaga.</title>
        <authorList>
            <person name="Gostincar C."/>
        </authorList>
    </citation>
    <scope>NUCLEOTIDE SEQUENCE [LARGE SCALE GENOMIC DNA]</scope>
    <source>
        <strain evidence="15 16">EXF-6200</strain>
    </source>
</reference>
<dbReference type="PROSITE" id="PS50878">
    <property type="entry name" value="RT_POL"/>
    <property type="match status" value="1"/>
</dbReference>
<evidence type="ECO:0000256" key="10">
    <source>
        <dbReference type="ARBA" id="ARBA00022918"/>
    </source>
</evidence>
<keyword evidence="10 13" id="KW-0695">RNA-directed DNA polymerase</keyword>
<keyword evidence="8 13" id="KW-0460">Magnesium</keyword>
<evidence type="ECO:0000256" key="8">
    <source>
        <dbReference type="ARBA" id="ARBA00022842"/>
    </source>
</evidence>
<dbReference type="Gene3D" id="1.10.132.70">
    <property type="match status" value="1"/>
</dbReference>
<dbReference type="GO" id="GO:0042162">
    <property type="term" value="F:telomeric DNA binding"/>
    <property type="evidence" value="ECO:0007669"/>
    <property type="project" value="TreeGrafter"/>
</dbReference>
<dbReference type="PRINTS" id="PR01365">
    <property type="entry name" value="TELOMERASERT"/>
</dbReference>
<keyword evidence="11 13" id="KW-0539">Nucleus</keyword>
<gene>
    <name evidence="15" type="ORF">E3P86_01268</name>
</gene>
<dbReference type="GO" id="GO:0070034">
    <property type="term" value="F:telomerase RNA binding"/>
    <property type="evidence" value="ECO:0007669"/>
    <property type="project" value="TreeGrafter"/>
</dbReference>
<feature type="domain" description="Reverse transcriptase" evidence="14">
    <location>
        <begin position="515"/>
        <end position="849"/>
    </location>
</feature>
<organism evidence="15 16">
    <name type="scientific">Wallemia ichthyophaga</name>
    <dbReference type="NCBI Taxonomy" id="245174"/>
    <lineage>
        <taxon>Eukaryota</taxon>
        <taxon>Fungi</taxon>
        <taxon>Dikarya</taxon>
        <taxon>Basidiomycota</taxon>
        <taxon>Wallemiomycotina</taxon>
        <taxon>Wallemiomycetes</taxon>
        <taxon>Wallemiales</taxon>
        <taxon>Wallemiaceae</taxon>
        <taxon>Wallemia</taxon>
    </lineage>
</organism>
<keyword evidence="6 13" id="KW-0548">Nucleotidyltransferase</keyword>
<comment type="catalytic activity">
    <reaction evidence="12 13">
        <text>DNA(n) + a 2'-deoxyribonucleoside 5'-triphosphate = DNA(n+1) + diphosphate</text>
        <dbReference type="Rhea" id="RHEA:22508"/>
        <dbReference type="Rhea" id="RHEA-COMP:17339"/>
        <dbReference type="Rhea" id="RHEA-COMP:17340"/>
        <dbReference type="ChEBI" id="CHEBI:33019"/>
        <dbReference type="ChEBI" id="CHEBI:61560"/>
        <dbReference type="ChEBI" id="CHEBI:173112"/>
        <dbReference type="EC" id="2.7.7.49"/>
    </reaction>
</comment>
<name>A0A4T0J9I5_WALIC</name>
<comment type="subcellular location">
    <subcellularLocation>
        <location evidence="13">Nucleus</location>
    </subcellularLocation>
    <subcellularLocation>
        <location evidence="13">Chromosome</location>
        <location evidence="13">Telomere</location>
    </subcellularLocation>
</comment>
<evidence type="ECO:0000313" key="15">
    <source>
        <dbReference type="EMBL" id="TIB39128.1"/>
    </source>
</evidence>
<comment type="similarity">
    <text evidence="1 13">Belongs to the reverse transcriptase family. Telomerase subfamily.</text>
</comment>
<keyword evidence="5 13" id="KW-0808">Transferase</keyword>
<dbReference type="Pfam" id="PF12009">
    <property type="entry name" value="Telomerase_RBD"/>
    <property type="match status" value="1"/>
</dbReference>
<dbReference type="PANTHER" id="PTHR12066:SF0">
    <property type="entry name" value="TELOMERASE REVERSE TRANSCRIPTASE"/>
    <property type="match status" value="1"/>
</dbReference>
<dbReference type="SMART" id="SM00975">
    <property type="entry name" value="Telomerase_RBD"/>
    <property type="match status" value="1"/>
</dbReference>
<sequence length="1044" mass="120688">MSNVILSDSNTKTLKEWLDFGGAFVDIDSPLFDSVLVNDTRQLKSTVHNSHNNLPTSNLIDAVIARLFKLNRKPTNILALGYRMADEKSDRLKLDSLRPGISNFYINSNISWFLSPQWKFLHGVIGDDHFFDLLTSTCLFLKLENGCLAQVAGTPVLYDNKYKLNKPAPAKPSQIAIARHRLFYGRPLFYSTTNKVYAIGLPTTHVLNRLEGKVNNFTASPPLYLIAHIFPHQHKLRSMFDAANGITMSYNRLMRDAEIETSNPHTPKRLKQTQVLFQRMLTRHFNLDYVSVLKRHCASKTRGRNIDMTQYMDDDFVHMSEHIQTQSQLDKDTTLATQMSNKSDVVPIPYRPDIKAPPSFQDLQCGHGEVKAFAKHVLSDIIPAELFGSTHNKLRIFDSVDAFISMRKYETLTLHALVQGLQVNDFKCFYSAHYKQENGRSERIPPSEQTKVTQVVLEWIYWIFEDLLIPLLKNTFYVSDSSADRKRTYYFRHDDWLRATAPLLEQLSSSIFERASEDLTHSYRTLQPSYVRLMPKETGVRPIVNLRKQNWVDDDRLGHKVGYRRGLSINHILRSAFDVLSYERLRQPNAMGASLLGAQEAFERLKEYKKRIIGGAGESTHRKFYLIKADIQCCFDTIDQHKLLNMLDEIIKDDDYVILKHHTLARHNDTYKRTFKRQAVPEYEEESFIDYSKKLSEKLRNTIIADQVVHPHIEKNDLLKLLKEHIMENLIKINNRIYRQATGIPQGSILSTILCSFFYGMLERNEMEFVQQSPSALLLRFIDDFLFITTDREEARYFLQVLRKGFPQYGAHISDHKTLVNFDISFDGVETINRCQRPDDYFPWCGILVNSKTLDVKADYGKTFETDIRNSFSVGDGCRIGETVVQKLTQSFQQHAHALYADCNFNSSETVKRNLYENYLVAAVKMGVFLTDVLDWKRVNVAYIQRAVENVVQFGMRYTLFKASTKQGSYCTVPPRLIYWLGYKAFERVLVKLMSDSSLNNAIRAASRKLLRGVGATVNKRIFKRYRTNRNLNSIVKHSLNHLY</sequence>
<dbReference type="GO" id="GO:0007004">
    <property type="term" value="P:telomere maintenance via telomerase"/>
    <property type="evidence" value="ECO:0007669"/>
    <property type="project" value="TreeGrafter"/>
</dbReference>
<dbReference type="GO" id="GO:0000333">
    <property type="term" value="C:telomerase catalytic core complex"/>
    <property type="evidence" value="ECO:0007669"/>
    <property type="project" value="TreeGrafter"/>
</dbReference>
<dbReference type="Proteomes" id="UP000310689">
    <property type="component" value="Unassembled WGS sequence"/>
</dbReference>
<dbReference type="InterPro" id="IPR049139">
    <property type="entry name" value="TERT_C"/>
</dbReference>